<dbReference type="GO" id="GO:0040029">
    <property type="term" value="P:epigenetic regulation of gene expression"/>
    <property type="evidence" value="ECO:0007669"/>
    <property type="project" value="TreeGrafter"/>
</dbReference>
<evidence type="ECO:0000313" key="7">
    <source>
        <dbReference type="Proteomes" id="UP001386955"/>
    </source>
</evidence>
<sequence length="343" mass="38385">MIVEVPPVAFIPNCLVQQKVLFPFRKQVGGTILAAKLAKEKGWTINVGGGFHHFSAEKEGGFCAYADISLCIHFAFVRLNRSRVMIIDLDAHQGNGHEMDFAYDSMYKETIVPVFDLVAGRRFNPELVIYNAGTDILEGDLLGRLKISADGIALRDEKVFRLARDKDILSSCSLQLYFHISGLPRGLYIYEIIREIATQVPKVKFPLRASMNGSNKWRAKGNVPASPPTSLLAHAPDRSPPSRRHHLLIRRTSHSVHPIHPHIAITTTAVLSIKIYVYQLDEINGLKSSSTEGKVKIHKLLLESKQLEADLFFVPSYVKCARMLGGLNDKEINHTYVKVIHSL</sequence>
<dbReference type="GO" id="GO:0004407">
    <property type="term" value="F:histone deacetylase activity"/>
    <property type="evidence" value="ECO:0007669"/>
    <property type="project" value="TreeGrafter"/>
</dbReference>
<feature type="domain" description="Histone deacetylase" evidence="5">
    <location>
        <begin position="13"/>
        <end position="104"/>
    </location>
</feature>
<comment type="caution">
    <text evidence="6">The sequence shown here is derived from an EMBL/GenBank/DDBJ whole genome shotgun (WGS) entry which is preliminary data.</text>
</comment>
<dbReference type="PANTHER" id="PTHR10625">
    <property type="entry name" value="HISTONE DEACETYLASE HDAC1-RELATED"/>
    <property type="match status" value="1"/>
</dbReference>
<reference evidence="6 7" key="1">
    <citation type="submission" date="2024-01" db="EMBL/GenBank/DDBJ databases">
        <title>The genomes of 5 underutilized Papilionoideae crops provide insights into root nodulation and disease resistanc.</title>
        <authorList>
            <person name="Jiang F."/>
        </authorList>
    </citation>
    <scope>NUCLEOTIDE SEQUENCE [LARGE SCALE GENOMIC DNA]</scope>
    <source>
        <strain evidence="6">DUOXIRENSHENG_FW03</strain>
        <tissue evidence="6">Leaves</tissue>
    </source>
</reference>
<name>A0AAN9RU56_PSOTE</name>
<evidence type="ECO:0000259" key="5">
    <source>
        <dbReference type="Pfam" id="PF00850"/>
    </source>
</evidence>
<dbReference type="AlphaFoldDB" id="A0AAN9RU56"/>
<accession>A0AAN9RU56</accession>
<protein>
    <recommendedName>
        <fullName evidence="5">Histone deacetylase domain-containing protein</fullName>
    </recommendedName>
</protein>
<evidence type="ECO:0000256" key="3">
    <source>
        <dbReference type="ARBA" id="ARBA00022853"/>
    </source>
</evidence>
<dbReference type="PRINTS" id="PR01270">
    <property type="entry name" value="HDASUPER"/>
</dbReference>
<evidence type="ECO:0000256" key="2">
    <source>
        <dbReference type="ARBA" id="ARBA00022491"/>
    </source>
</evidence>
<keyword evidence="3" id="KW-0156">Chromatin regulator</keyword>
<feature type="region of interest" description="Disordered" evidence="4">
    <location>
        <begin position="216"/>
        <end position="243"/>
    </location>
</feature>
<comment type="cofactor">
    <cofactor evidence="1">
        <name>Zn(2+)</name>
        <dbReference type="ChEBI" id="CHEBI:29105"/>
    </cofactor>
</comment>
<evidence type="ECO:0000313" key="6">
    <source>
        <dbReference type="EMBL" id="KAK7383312.1"/>
    </source>
</evidence>
<evidence type="ECO:0000256" key="4">
    <source>
        <dbReference type="SAM" id="MobiDB-lite"/>
    </source>
</evidence>
<keyword evidence="7" id="KW-1185">Reference proteome</keyword>
<dbReference type="SUPFAM" id="SSF52768">
    <property type="entry name" value="Arginase/deacetylase"/>
    <property type="match status" value="1"/>
</dbReference>
<dbReference type="PANTHER" id="PTHR10625:SF23">
    <property type="entry name" value="HISTONE DEACETYLASE 11"/>
    <property type="match status" value="1"/>
</dbReference>
<dbReference type="GO" id="GO:0000118">
    <property type="term" value="C:histone deacetylase complex"/>
    <property type="evidence" value="ECO:0007669"/>
    <property type="project" value="TreeGrafter"/>
</dbReference>
<proteinExistence type="predicted"/>
<gene>
    <name evidence="6" type="ORF">VNO78_28986</name>
</gene>
<organism evidence="6 7">
    <name type="scientific">Psophocarpus tetragonolobus</name>
    <name type="common">Winged bean</name>
    <name type="synonym">Dolichos tetragonolobus</name>
    <dbReference type="NCBI Taxonomy" id="3891"/>
    <lineage>
        <taxon>Eukaryota</taxon>
        <taxon>Viridiplantae</taxon>
        <taxon>Streptophyta</taxon>
        <taxon>Embryophyta</taxon>
        <taxon>Tracheophyta</taxon>
        <taxon>Spermatophyta</taxon>
        <taxon>Magnoliopsida</taxon>
        <taxon>eudicotyledons</taxon>
        <taxon>Gunneridae</taxon>
        <taxon>Pentapetalae</taxon>
        <taxon>rosids</taxon>
        <taxon>fabids</taxon>
        <taxon>Fabales</taxon>
        <taxon>Fabaceae</taxon>
        <taxon>Papilionoideae</taxon>
        <taxon>50 kb inversion clade</taxon>
        <taxon>NPAAA clade</taxon>
        <taxon>indigoferoid/millettioid clade</taxon>
        <taxon>Phaseoleae</taxon>
        <taxon>Psophocarpus</taxon>
    </lineage>
</organism>
<dbReference type="InterPro" id="IPR023801">
    <property type="entry name" value="His_deacetylse_dom"/>
</dbReference>
<dbReference type="InterPro" id="IPR000286">
    <property type="entry name" value="HDACs"/>
</dbReference>
<dbReference type="EMBL" id="JAYMYS010000008">
    <property type="protein sequence ID" value="KAK7383312.1"/>
    <property type="molecule type" value="Genomic_DNA"/>
</dbReference>
<dbReference type="InterPro" id="IPR023696">
    <property type="entry name" value="Ureohydrolase_dom_sf"/>
</dbReference>
<dbReference type="Pfam" id="PF00850">
    <property type="entry name" value="Hist_deacetyl"/>
    <property type="match status" value="1"/>
</dbReference>
<dbReference type="Proteomes" id="UP001386955">
    <property type="component" value="Unassembled WGS sequence"/>
</dbReference>
<evidence type="ECO:0000256" key="1">
    <source>
        <dbReference type="ARBA" id="ARBA00001947"/>
    </source>
</evidence>
<dbReference type="Gene3D" id="3.40.800.20">
    <property type="entry name" value="Histone deacetylase domain"/>
    <property type="match status" value="2"/>
</dbReference>
<dbReference type="InterPro" id="IPR037138">
    <property type="entry name" value="His_deacetylse_dom_sf"/>
</dbReference>
<keyword evidence="2" id="KW-0678">Repressor</keyword>